<feature type="compositionally biased region" description="Polar residues" evidence="10">
    <location>
        <begin position="36"/>
        <end position="46"/>
    </location>
</feature>
<gene>
    <name evidence="11" type="ORF">CVLEPA_LOCUS27866</name>
</gene>
<accession>A0ABP0GV32</accession>
<evidence type="ECO:0000256" key="5">
    <source>
        <dbReference type="ARBA" id="ARBA00022723"/>
    </source>
</evidence>
<evidence type="ECO:0000256" key="2">
    <source>
        <dbReference type="ARBA" id="ARBA00004955"/>
    </source>
</evidence>
<evidence type="ECO:0000256" key="10">
    <source>
        <dbReference type="SAM" id="MobiDB-lite"/>
    </source>
</evidence>
<dbReference type="NCBIfam" id="TIGR01429">
    <property type="entry name" value="AMP_deaminase"/>
    <property type="match status" value="1"/>
</dbReference>
<feature type="compositionally biased region" description="Polar residues" evidence="10">
    <location>
        <begin position="1"/>
        <end position="19"/>
    </location>
</feature>
<keyword evidence="6 9" id="KW-0378">Hydrolase</keyword>
<evidence type="ECO:0000256" key="7">
    <source>
        <dbReference type="ARBA" id="ARBA00022833"/>
    </source>
</evidence>
<sequence length="865" mass="99230">MSTDENSNNSTASNGLQDNTETDKLKIVTEKETKNSTKSPSKTFSRASFKRNNPEEMNAINKMAEHLFSEDIAGCGDLNTSCEFTDEIPILQHEEKRHLVDRQISQDIGSTNSKNWKTLQRTLQVVHNLNLKQIDEDHPAEEKSNALDLPKKMDSLSVTDAVKDDNAPSCNYYPHKASLTSQHMLPLPVLKDKLKVGEQSVASELNGMGQFVPTDFHRIEISGDEIAGVPLQDLEDASEHLTDAMLIREKYVEMAEHKLFSTTARYLRMVDGKDHIPVNFEGAISEDAPYHHPAQTANPYHNVSSSKMPQDSNMKIEMLNGVFRVYHDAEHLEKGEPFDLPYPDLETFIQDSNRIMAMIVNGPLKTFCYRRLSFLSSKFQLHALLNETKELASQKEVPHRDFYNCRKVDTHIHASSCMNQKHLLRFMKKTMKMESSDIVYSSEGKDYTLQEVFESLNLSAYDLSVDSLDVHADRNLFHRFDKFNSKYNPIGQSILREIYIKTDNRAGGKFFAHVIREVMDDLEESKYQQAELRLSVYGRSPSEWEKLAQWAVSHEVYSDNVRWLIQIPRLFDIYRSKGSLDNFAQLLDNLFRPLFEATLYPQKHPEMHAFLQHVTGFDSVDDESKPEHHVFTMQSALPQDWTAKENPPYSYYIYYMYANMVTLNQLRRERGMNLFNLRPHCGEAGPAHHLVTAYILADNISHGLLLRKVPVLQYLYYLHQIGIAMSPLSNNGLFLSYHRNPLPDYLARGLCVSLSTDDPLQFHFTKEPLMEEYSIAAQVWKLSSCDMSELARNSVFMSGFPHEFKQYWLGPRYLDEGPDGNDIRRTNVPDIRVSYRHETLQAELNLILGPILANQTKSSSDVGSL</sequence>
<evidence type="ECO:0000313" key="11">
    <source>
        <dbReference type="EMBL" id="CAK8694499.1"/>
    </source>
</evidence>
<evidence type="ECO:0000256" key="6">
    <source>
        <dbReference type="ARBA" id="ARBA00022801"/>
    </source>
</evidence>
<feature type="region of interest" description="Disordered" evidence="10">
    <location>
        <begin position="1"/>
        <end position="53"/>
    </location>
</feature>
<dbReference type="InterPro" id="IPR032466">
    <property type="entry name" value="Metal_Hydrolase"/>
</dbReference>
<comment type="caution">
    <text evidence="11">The sequence shown here is derived from an EMBL/GenBank/DDBJ whole genome shotgun (WGS) entry which is preliminary data.</text>
</comment>
<comment type="pathway">
    <text evidence="2">Purine metabolism; IMP biosynthesis via salvage pathway; IMP from AMP: step 1/1.</text>
</comment>
<keyword evidence="7" id="KW-0862">Zinc</keyword>
<comment type="cofactor">
    <cofactor evidence="1 9">
        <name>Zn(2+)</name>
        <dbReference type="ChEBI" id="CHEBI:29105"/>
    </cofactor>
</comment>
<dbReference type="CDD" id="cd01319">
    <property type="entry name" value="AMPD"/>
    <property type="match status" value="1"/>
</dbReference>
<dbReference type="Pfam" id="PF19326">
    <property type="entry name" value="AMP_deaminase"/>
    <property type="match status" value="1"/>
</dbReference>
<keyword evidence="12" id="KW-1185">Reference proteome</keyword>
<feature type="compositionally biased region" description="Basic and acidic residues" evidence="10">
    <location>
        <begin position="21"/>
        <end position="35"/>
    </location>
</feature>
<evidence type="ECO:0000256" key="9">
    <source>
        <dbReference type="PIRNR" id="PIRNR001251"/>
    </source>
</evidence>
<dbReference type="PROSITE" id="PS00485">
    <property type="entry name" value="A_DEAMINASE"/>
    <property type="match status" value="1"/>
</dbReference>
<dbReference type="InterPro" id="IPR006329">
    <property type="entry name" value="AMPD"/>
</dbReference>
<evidence type="ECO:0000256" key="4">
    <source>
        <dbReference type="ARBA" id="ARBA00012775"/>
    </source>
</evidence>
<dbReference type="PANTHER" id="PTHR11359:SF0">
    <property type="entry name" value="AMP DEAMINASE"/>
    <property type="match status" value="1"/>
</dbReference>
<evidence type="ECO:0000256" key="8">
    <source>
        <dbReference type="ARBA" id="ARBA00023080"/>
    </source>
</evidence>
<dbReference type="InterPro" id="IPR006650">
    <property type="entry name" value="A/AMP_deam_AS"/>
</dbReference>
<comment type="catalytic activity">
    <reaction evidence="9">
        <text>AMP + H2O + H(+) = IMP + NH4(+)</text>
        <dbReference type="Rhea" id="RHEA:14777"/>
        <dbReference type="ChEBI" id="CHEBI:15377"/>
        <dbReference type="ChEBI" id="CHEBI:15378"/>
        <dbReference type="ChEBI" id="CHEBI:28938"/>
        <dbReference type="ChEBI" id="CHEBI:58053"/>
        <dbReference type="ChEBI" id="CHEBI:456215"/>
        <dbReference type="EC" id="3.5.4.6"/>
    </reaction>
</comment>
<proteinExistence type="inferred from homology"/>
<dbReference type="EC" id="3.5.4.6" evidence="4 9"/>
<keyword evidence="8" id="KW-0546">Nucleotide metabolism</keyword>
<dbReference type="PANTHER" id="PTHR11359">
    <property type="entry name" value="AMP DEAMINASE"/>
    <property type="match status" value="1"/>
</dbReference>
<evidence type="ECO:0000256" key="3">
    <source>
        <dbReference type="ARBA" id="ARBA00006676"/>
    </source>
</evidence>
<dbReference type="PIRSF" id="PIRSF001251">
    <property type="entry name" value="AMP_deaminase_met"/>
    <property type="match status" value="1"/>
</dbReference>
<dbReference type="Gene3D" id="4.10.800.20">
    <property type="match status" value="1"/>
</dbReference>
<organism evidence="11 12">
    <name type="scientific">Clavelina lepadiformis</name>
    <name type="common">Light-bulb sea squirt</name>
    <name type="synonym">Ascidia lepadiformis</name>
    <dbReference type="NCBI Taxonomy" id="159417"/>
    <lineage>
        <taxon>Eukaryota</taxon>
        <taxon>Metazoa</taxon>
        <taxon>Chordata</taxon>
        <taxon>Tunicata</taxon>
        <taxon>Ascidiacea</taxon>
        <taxon>Aplousobranchia</taxon>
        <taxon>Clavelinidae</taxon>
        <taxon>Clavelina</taxon>
    </lineage>
</organism>
<dbReference type="SUPFAM" id="SSF51556">
    <property type="entry name" value="Metallo-dependent hydrolases"/>
    <property type="match status" value="1"/>
</dbReference>
<name>A0ABP0GV32_CLALP</name>
<dbReference type="Gene3D" id="3.20.20.140">
    <property type="entry name" value="Metal-dependent hydrolases"/>
    <property type="match status" value="1"/>
</dbReference>
<keyword evidence="5 9" id="KW-0479">Metal-binding</keyword>
<evidence type="ECO:0000313" key="12">
    <source>
        <dbReference type="Proteomes" id="UP001642483"/>
    </source>
</evidence>
<dbReference type="Proteomes" id="UP001642483">
    <property type="component" value="Unassembled WGS sequence"/>
</dbReference>
<dbReference type="EMBL" id="CAWYQH010000141">
    <property type="protein sequence ID" value="CAK8694499.1"/>
    <property type="molecule type" value="Genomic_DNA"/>
</dbReference>
<comment type="similarity">
    <text evidence="3 9">Belongs to the metallo-dependent hydrolases superfamily. Adenosine and AMP deaminases family.</text>
</comment>
<evidence type="ECO:0000256" key="1">
    <source>
        <dbReference type="ARBA" id="ARBA00001947"/>
    </source>
</evidence>
<reference evidence="11 12" key="1">
    <citation type="submission" date="2024-02" db="EMBL/GenBank/DDBJ databases">
        <authorList>
            <person name="Daric V."/>
            <person name="Darras S."/>
        </authorList>
    </citation>
    <scope>NUCLEOTIDE SEQUENCE [LARGE SCALE GENOMIC DNA]</scope>
</reference>
<protein>
    <recommendedName>
        <fullName evidence="4 9">AMP deaminase</fullName>
        <ecNumber evidence="4 9">3.5.4.6</ecNumber>
    </recommendedName>
</protein>